<organism evidence="1">
    <name type="scientific">marine sediment metagenome</name>
    <dbReference type="NCBI Taxonomy" id="412755"/>
    <lineage>
        <taxon>unclassified sequences</taxon>
        <taxon>metagenomes</taxon>
        <taxon>ecological metagenomes</taxon>
    </lineage>
</organism>
<reference evidence="1" key="1">
    <citation type="journal article" date="2015" name="Nature">
        <title>Complex archaea that bridge the gap between prokaryotes and eukaryotes.</title>
        <authorList>
            <person name="Spang A."/>
            <person name="Saw J.H."/>
            <person name="Jorgensen S.L."/>
            <person name="Zaremba-Niedzwiedzka K."/>
            <person name="Martijn J."/>
            <person name="Lind A.E."/>
            <person name="van Eijk R."/>
            <person name="Schleper C."/>
            <person name="Guy L."/>
            <person name="Ettema T.J."/>
        </authorList>
    </citation>
    <scope>NUCLEOTIDE SEQUENCE</scope>
</reference>
<sequence>MSFEETLKTVLETATAGVSAGVHALRKPIKSTLPAVVYKRITTLPHQHHKSVGVAGLVKRDRMQITYLADSYAKLIALVGLVDSALVGNVTSFSAVQPLGSGLEDKSEDSKVYESIKDYYIFHKE</sequence>
<protein>
    <submittedName>
        <fullName evidence="1">Uncharacterized protein</fullName>
    </submittedName>
</protein>
<name>A0A0F9R8T5_9ZZZZ</name>
<comment type="caution">
    <text evidence="1">The sequence shown here is derived from an EMBL/GenBank/DDBJ whole genome shotgun (WGS) entry which is preliminary data.</text>
</comment>
<gene>
    <name evidence="1" type="ORF">LCGC14_0607820</name>
</gene>
<dbReference type="EMBL" id="LAZR01000998">
    <property type="protein sequence ID" value="KKN52920.1"/>
    <property type="molecule type" value="Genomic_DNA"/>
</dbReference>
<accession>A0A0F9R8T5</accession>
<dbReference type="AlphaFoldDB" id="A0A0F9R8T5"/>
<evidence type="ECO:0000313" key="1">
    <source>
        <dbReference type="EMBL" id="KKN52920.1"/>
    </source>
</evidence>
<proteinExistence type="predicted"/>